<evidence type="ECO:0000313" key="3">
    <source>
        <dbReference type="EMBL" id="ORB18197.1"/>
    </source>
</evidence>
<keyword evidence="1" id="KW-0472">Membrane</keyword>
<dbReference type="Proteomes" id="UP000192374">
    <property type="component" value="Unassembled WGS sequence"/>
</dbReference>
<dbReference type="AlphaFoldDB" id="A0A7I7P9D1"/>
<reference evidence="2 5" key="2">
    <citation type="journal article" date="2019" name="Emerg. Microbes Infect.">
        <title>Comprehensive subspecies identification of 175 nontuberculous mycobacteria species based on 7547 genomic profiles.</title>
        <authorList>
            <person name="Matsumoto Y."/>
            <person name="Kinjo T."/>
            <person name="Motooka D."/>
            <person name="Nabeya D."/>
            <person name="Jung N."/>
            <person name="Uechi K."/>
            <person name="Horii T."/>
            <person name="Iida T."/>
            <person name="Fujita J."/>
            <person name="Nakamura S."/>
        </authorList>
    </citation>
    <scope>NUCLEOTIDE SEQUENCE [LARGE SCALE GENOMIC DNA]</scope>
    <source>
        <strain evidence="2 5">JCM 16367</strain>
    </source>
</reference>
<accession>A0A7I7P9D1</accession>
<feature type="transmembrane region" description="Helical" evidence="1">
    <location>
        <begin position="21"/>
        <end position="44"/>
    </location>
</feature>
<dbReference type="EMBL" id="AP022583">
    <property type="protein sequence ID" value="BBY05196.1"/>
    <property type="molecule type" value="Genomic_DNA"/>
</dbReference>
<name>A0A7I7P9D1_9MYCO</name>
<proteinExistence type="predicted"/>
<reference evidence="2" key="3">
    <citation type="submission" date="2020-02" db="EMBL/GenBank/DDBJ databases">
        <authorList>
            <person name="Matsumoto Y."/>
            <person name="Motooka D."/>
            <person name="Nakamura S."/>
        </authorList>
    </citation>
    <scope>NUCLEOTIDE SEQUENCE</scope>
    <source>
        <strain evidence="2">JCM 16367</strain>
    </source>
</reference>
<dbReference type="EMBL" id="MVIC01000002">
    <property type="protein sequence ID" value="ORB18197.1"/>
    <property type="molecule type" value="Genomic_DNA"/>
</dbReference>
<reference evidence="3 4" key="1">
    <citation type="submission" date="2017-02" db="EMBL/GenBank/DDBJ databases">
        <title>The new phylogeny of genus Mycobacterium.</title>
        <authorList>
            <person name="Tortoli E."/>
            <person name="Trovato A."/>
            <person name="Cirillo D.M."/>
        </authorList>
    </citation>
    <scope>NUCLEOTIDE SEQUENCE [LARGE SCALE GENOMIC DNA]</scope>
    <source>
        <strain evidence="3 4">DSM 45145</strain>
    </source>
</reference>
<protein>
    <recommendedName>
        <fullName evidence="6">Transmembrane protein</fullName>
    </recommendedName>
</protein>
<dbReference type="Proteomes" id="UP000466894">
    <property type="component" value="Chromosome"/>
</dbReference>
<keyword evidence="4" id="KW-1185">Reference proteome</keyword>
<evidence type="ECO:0000256" key="1">
    <source>
        <dbReference type="SAM" id="Phobius"/>
    </source>
</evidence>
<evidence type="ECO:0000313" key="2">
    <source>
        <dbReference type="EMBL" id="BBY05196.1"/>
    </source>
</evidence>
<keyword evidence="1" id="KW-0812">Transmembrane</keyword>
<keyword evidence="1" id="KW-1133">Transmembrane helix</keyword>
<feature type="transmembrane region" description="Helical" evidence="1">
    <location>
        <begin position="99"/>
        <end position="119"/>
    </location>
</feature>
<evidence type="ECO:0000313" key="4">
    <source>
        <dbReference type="Proteomes" id="UP000192374"/>
    </source>
</evidence>
<evidence type="ECO:0000313" key="5">
    <source>
        <dbReference type="Proteomes" id="UP000466894"/>
    </source>
</evidence>
<dbReference type="KEGG" id="mnv:MNVI_05140"/>
<sequence>MQQAEQNWRMERSEKTITRGWLAVLIGTALLVGGLVALCFPVFLGSYDKYGLQIKCGNGYHAELLQASLDDQESASAPTHPATSYVDQCNSALAHRRAWIVPVAVAGALILVPDLVAWARGGSTQPAAGPHEWSPEPTETELHEAALLDRRWRSHRPRPSDTTL</sequence>
<gene>
    <name evidence="3" type="ORF">BST37_01880</name>
    <name evidence="2" type="ORF">MNVI_05140</name>
</gene>
<evidence type="ECO:0008006" key="6">
    <source>
        <dbReference type="Google" id="ProtNLM"/>
    </source>
</evidence>
<organism evidence="2 5">
    <name type="scientific">Mycobacterium noviomagense</name>
    <dbReference type="NCBI Taxonomy" id="459858"/>
    <lineage>
        <taxon>Bacteria</taxon>
        <taxon>Bacillati</taxon>
        <taxon>Actinomycetota</taxon>
        <taxon>Actinomycetes</taxon>
        <taxon>Mycobacteriales</taxon>
        <taxon>Mycobacteriaceae</taxon>
        <taxon>Mycobacterium</taxon>
    </lineage>
</organism>